<reference evidence="2" key="1">
    <citation type="journal article" date="2022" name="bioRxiv">
        <title>Sequencing and chromosome-scale assembly of the giantPleurodeles waltlgenome.</title>
        <authorList>
            <person name="Brown T."/>
            <person name="Elewa A."/>
            <person name="Iarovenko S."/>
            <person name="Subramanian E."/>
            <person name="Araus A.J."/>
            <person name="Petzold A."/>
            <person name="Susuki M."/>
            <person name="Suzuki K.-i.T."/>
            <person name="Hayashi T."/>
            <person name="Toyoda A."/>
            <person name="Oliveira C."/>
            <person name="Osipova E."/>
            <person name="Leigh N.D."/>
            <person name="Simon A."/>
            <person name="Yun M.H."/>
        </authorList>
    </citation>
    <scope>NUCLEOTIDE SEQUENCE</scope>
    <source>
        <strain evidence="2">20211129_DDA</strain>
        <tissue evidence="2">Liver</tissue>
    </source>
</reference>
<feature type="region of interest" description="Disordered" evidence="1">
    <location>
        <begin position="134"/>
        <end position="158"/>
    </location>
</feature>
<name>A0AAV7QC26_PLEWA</name>
<sequence>MNDQLIRMTADFSKETSKRRKPFLALQPRLRQLEVKFGLFEPARMWVTKNNLSKDFYDPIDLHLYLDSLSVRPMDTAILPQPQNLAATVSNQLPPEPALERPERCSLEAPDRSRDLERLSKNYEDREQVLHAVAKHTQVADRDKSRSPHNPSAAPTLE</sequence>
<dbReference type="Proteomes" id="UP001066276">
    <property type="component" value="Chromosome 6"/>
</dbReference>
<protein>
    <submittedName>
        <fullName evidence="2">Uncharacterized protein</fullName>
    </submittedName>
</protein>
<dbReference type="InterPro" id="IPR042566">
    <property type="entry name" value="L1_C"/>
</dbReference>
<evidence type="ECO:0000313" key="3">
    <source>
        <dbReference type="Proteomes" id="UP001066276"/>
    </source>
</evidence>
<dbReference type="AlphaFoldDB" id="A0AAV7QC26"/>
<proteinExistence type="predicted"/>
<feature type="compositionally biased region" description="Basic and acidic residues" evidence="1">
    <location>
        <begin position="98"/>
        <end position="122"/>
    </location>
</feature>
<gene>
    <name evidence="2" type="ORF">NDU88_004254</name>
</gene>
<feature type="region of interest" description="Disordered" evidence="1">
    <location>
        <begin position="91"/>
        <end position="122"/>
    </location>
</feature>
<accession>A0AAV7QC26</accession>
<dbReference type="Gene3D" id="3.30.250.20">
    <property type="entry name" value="L1 transposable element, C-terminal domain"/>
    <property type="match status" value="1"/>
</dbReference>
<comment type="caution">
    <text evidence="2">The sequence shown here is derived from an EMBL/GenBank/DDBJ whole genome shotgun (WGS) entry which is preliminary data.</text>
</comment>
<evidence type="ECO:0000313" key="2">
    <source>
        <dbReference type="EMBL" id="KAJ1137858.1"/>
    </source>
</evidence>
<organism evidence="2 3">
    <name type="scientific">Pleurodeles waltl</name>
    <name type="common">Iberian ribbed newt</name>
    <dbReference type="NCBI Taxonomy" id="8319"/>
    <lineage>
        <taxon>Eukaryota</taxon>
        <taxon>Metazoa</taxon>
        <taxon>Chordata</taxon>
        <taxon>Craniata</taxon>
        <taxon>Vertebrata</taxon>
        <taxon>Euteleostomi</taxon>
        <taxon>Amphibia</taxon>
        <taxon>Batrachia</taxon>
        <taxon>Caudata</taxon>
        <taxon>Salamandroidea</taxon>
        <taxon>Salamandridae</taxon>
        <taxon>Pleurodelinae</taxon>
        <taxon>Pleurodeles</taxon>
    </lineage>
</organism>
<evidence type="ECO:0000256" key="1">
    <source>
        <dbReference type="SAM" id="MobiDB-lite"/>
    </source>
</evidence>
<keyword evidence="3" id="KW-1185">Reference proteome</keyword>
<dbReference type="EMBL" id="JANPWB010000010">
    <property type="protein sequence ID" value="KAJ1137858.1"/>
    <property type="molecule type" value="Genomic_DNA"/>
</dbReference>